<dbReference type="Pfam" id="PF00132">
    <property type="entry name" value="Hexapep"/>
    <property type="match status" value="2"/>
</dbReference>
<keyword evidence="3" id="KW-1185">Reference proteome</keyword>
<dbReference type="SUPFAM" id="SSF51161">
    <property type="entry name" value="Trimeric LpxA-like enzymes"/>
    <property type="match status" value="1"/>
</dbReference>
<dbReference type="InterPro" id="IPR011004">
    <property type="entry name" value="Trimer_LpxA-like_sf"/>
</dbReference>
<reference evidence="2 4" key="2">
    <citation type="submission" date="2019-04" db="EMBL/GenBank/DDBJ databases">
        <title>Draft genome sequence data and analysis of a Fermenting Bacterium, Geotoga petraea strain HO-Geo1, isolated from heavy-oil petroleum reservoir in Russia.</title>
        <authorList>
            <person name="Grouzdev D.S."/>
            <person name="Semenova E.M."/>
            <person name="Sokolova D.S."/>
            <person name="Tourova T.P."/>
            <person name="Poltaraus A.B."/>
            <person name="Nazina T.N."/>
        </authorList>
    </citation>
    <scope>NUCLEOTIDE SEQUENCE [LARGE SCALE GENOMIC DNA]</scope>
    <source>
        <strain evidence="2 4">HO-Geo1</strain>
    </source>
</reference>
<dbReference type="STRING" id="28234.SAMN04488588_0154"/>
<dbReference type="Proteomes" id="UP000297288">
    <property type="component" value="Unassembled WGS sequence"/>
</dbReference>
<accession>A0A1G6HWZ8</accession>
<reference evidence="1 3" key="1">
    <citation type="submission" date="2016-10" db="EMBL/GenBank/DDBJ databases">
        <authorList>
            <person name="de Groot N.N."/>
        </authorList>
    </citation>
    <scope>NUCLEOTIDE SEQUENCE [LARGE SCALE GENOMIC DNA]</scope>
    <source>
        <strain evidence="1 3">WG14</strain>
    </source>
</reference>
<evidence type="ECO:0000313" key="4">
    <source>
        <dbReference type="Proteomes" id="UP000297288"/>
    </source>
</evidence>
<dbReference type="EMBL" id="FMYV01000001">
    <property type="protein sequence ID" value="SDB98678.1"/>
    <property type="molecule type" value="Genomic_DNA"/>
</dbReference>
<dbReference type="CDD" id="cd03358">
    <property type="entry name" value="LbH_WxcM_N_like"/>
    <property type="match status" value="1"/>
</dbReference>
<dbReference type="Proteomes" id="UP000199322">
    <property type="component" value="Unassembled WGS sequence"/>
</dbReference>
<name>A0A1G6HWZ8_9BACT</name>
<protein>
    <submittedName>
        <fullName evidence="2">N-acetyltransferase</fullName>
    </submittedName>
    <submittedName>
        <fullName evidence="1">Transferase hexapeptide (Six repeat-containing protein)</fullName>
    </submittedName>
</protein>
<dbReference type="EMBL" id="SRME01000001">
    <property type="protein sequence ID" value="TGG89003.1"/>
    <property type="molecule type" value="Genomic_DNA"/>
</dbReference>
<dbReference type="Gene3D" id="2.160.10.10">
    <property type="entry name" value="Hexapeptide repeat proteins"/>
    <property type="match status" value="2"/>
</dbReference>
<keyword evidence="1" id="KW-0808">Transferase</keyword>
<dbReference type="InterPro" id="IPR050179">
    <property type="entry name" value="Trans_hexapeptide_repeat"/>
</dbReference>
<evidence type="ECO:0000313" key="2">
    <source>
        <dbReference type="EMBL" id="TGG89003.1"/>
    </source>
</evidence>
<dbReference type="InterPro" id="IPR001451">
    <property type="entry name" value="Hexapep"/>
</dbReference>
<dbReference type="GO" id="GO:0016740">
    <property type="term" value="F:transferase activity"/>
    <property type="evidence" value="ECO:0007669"/>
    <property type="project" value="UniProtKB-KW"/>
</dbReference>
<sequence length="251" mass="27050">MSYISDKSKIGENLKAGENVVIESDVQIGDNVTIGNNVVIKKGTVIGNNCVIADNTVLGKEPFKASNSAVTEKIELPPLVIGNAVTIGVLSVVYRGAKISDEAFIADLASIRENVDIGIKTIIGKGVTVENKTKIGKYVKIETEAYITALSEIGDYCFIAPQVTFTNDNFLGRTEDRKNHFKGPVIKKGARIGANATILPGVVIEKDTLIAAGSVVTKNTEPKKIYLGSPAKYFGEVPEEQLLKNQTYYKK</sequence>
<dbReference type="RefSeq" id="WP_091401917.1">
    <property type="nucleotide sequence ID" value="NZ_FMYV01000001.1"/>
</dbReference>
<gene>
    <name evidence="2" type="ORF">E4650_02065</name>
    <name evidence="1" type="ORF">SAMN04488588_0154</name>
</gene>
<organism evidence="1 3">
    <name type="scientific">Geotoga petraea</name>
    <dbReference type="NCBI Taxonomy" id="28234"/>
    <lineage>
        <taxon>Bacteria</taxon>
        <taxon>Thermotogati</taxon>
        <taxon>Thermotogota</taxon>
        <taxon>Thermotogae</taxon>
        <taxon>Petrotogales</taxon>
        <taxon>Petrotogaceae</taxon>
        <taxon>Geotoga</taxon>
    </lineage>
</organism>
<proteinExistence type="predicted"/>
<evidence type="ECO:0000313" key="1">
    <source>
        <dbReference type="EMBL" id="SDB98678.1"/>
    </source>
</evidence>
<evidence type="ECO:0000313" key="3">
    <source>
        <dbReference type="Proteomes" id="UP000199322"/>
    </source>
</evidence>
<dbReference type="PANTHER" id="PTHR43300">
    <property type="entry name" value="ACETYLTRANSFERASE"/>
    <property type="match status" value="1"/>
</dbReference>
<dbReference type="PANTHER" id="PTHR43300:SF4">
    <property type="entry name" value="ACYL-[ACYL-CARRIER-PROTEIN]--UDP-N-ACETYLGLUCOSAMINE O-ACYLTRANSFERASE"/>
    <property type="match status" value="1"/>
</dbReference>
<dbReference type="OrthoDB" id="9782926at2"/>
<dbReference type="AlphaFoldDB" id="A0A1G6HWZ8"/>